<reference evidence="8 9" key="1">
    <citation type="submission" date="2024-02" db="EMBL/GenBank/DDBJ databases">
        <title>A novel Wenzhouxiangellaceae bacterium, isolated from coastal sediments.</title>
        <authorList>
            <person name="Du Z.-J."/>
            <person name="Ye Y.-Q."/>
            <person name="Zhang X.-Y."/>
        </authorList>
    </citation>
    <scope>NUCLEOTIDE SEQUENCE [LARGE SCALE GENOMIC DNA]</scope>
    <source>
        <strain evidence="8 9">CH-27</strain>
    </source>
</reference>
<protein>
    <recommendedName>
        <fullName evidence="7">UPF0761 membrane protein V3330_15240</fullName>
    </recommendedName>
</protein>
<evidence type="ECO:0000256" key="2">
    <source>
        <dbReference type="ARBA" id="ARBA00022475"/>
    </source>
</evidence>
<dbReference type="HAMAP" id="MF_00672">
    <property type="entry name" value="UPF0761"/>
    <property type="match status" value="1"/>
</dbReference>
<evidence type="ECO:0000256" key="4">
    <source>
        <dbReference type="ARBA" id="ARBA00022692"/>
    </source>
</evidence>
<gene>
    <name evidence="8" type="ORF">V3330_15240</name>
</gene>
<evidence type="ECO:0000313" key="8">
    <source>
        <dbReference type="EMBL" id="MEJ8568986.1"/>
    </source>
</evidence>
<keyword evidence="5 7" id="KW-1133">Transmembrane helix</keyword>
<dbReference type="GO" id="GO:0005886">
    <property type="term" value="C:plasma membrane"/>
    <property type="evidence" value="ECO:0007669"/>
    <property type="project" value="UniProtKB-SubCell"/>
</dbReference>
<dbReference type="Pfam" id="PF03631">
    <property type="entry name" value="Virul_fac_BrkB"/>
    <property type="match status" value="1"/>
</dbReference>
<comment type="similarity">
    <text evidence="7">Belongs to the UPF0761 family.</text>
</comment>
<sequence length="421" mass="47325">MRIFAAAENRPLDVQDLLVRARRLARHVWQHFKDDRCFEEAASLGYTSLIALVPLLAVIFGIVAAFPVFSQWSSQLQSFIFSNLMPAAGEQVENYLATFLESVSGLTLPGTVFLILTALLLMFRIEVAFNRIWRVGRSRSLTARIVVYWAVLTLAPIMIGAAVALSARMLFGGVAVQAAQNPVLYRLGIFGMTWMVFALIFVLVPNRRVRFRDALAGAFVSALLFELAKVGFVAYVSNANYTVIYGALATVPIFLFWLYLVWIVVLLGASLAASLTTFRDRPRAGGDWSREAELQMAFRLVGHLWRAQRQGQTCTHEGLLALEPRVGERQMLGILGRLEESSIVVRDDAGDWMLARDAGDLTLRVLYRCGQFHLPVQDGEPVHIDSDWDRVYATVLNRAQREGLRHLDRPLRELYLEGEHE</sequence>
<proteinExistence type="inferred from homology"/>
<dbReference type="AlphaFoldDB" id="A0AAW9RN71"/>
<evidence type="ECO:0000256" key="7">
    <source>
        <dbReference type="HAMAP-Rule" id="MF_00672"/>
    </source>
</evidence>
<dbReference type="PANTHER" id="PTHR30213">
    <property type="entry name" value="INNER MEMBRANE PROTEIN YHJD"/>
    <property type="match status" value="1"/>
</dbReference>
<name>A0AAW9RN71_9GAMM</name>
<keyword evidence="6 7" id="KW-0472">Membrane</keyword>
<dbReference type="InterPro" id="IPR017039">
    <property type="entry name" value="Virul_fac_BrkB"/>
</dbReference>
<feature type="transmembrane region" description="Helical" evidence="7">
    <location>
        <begin position="106"/>
        <end position="125"/>
    </location>
</feature>
<feature type="transmembrane region" description="Helical" evidence="7">
    <location>
        <begin position="183"/>
        <end position="204"/>
    </location>
</feature>
<dbReference type="PANTHER" id="PTHR30213:SF0">
    <property type="entry name" value="UPF0761 MEMBRANE PROTEIN YIHY"/>
    <property type="match status" value="1"/>
</dbReference>
<comment type="caution">
    <text evidence="8">The sequence shown here is derived from an EMBL/GenBank/DDBJ whole genome shotgun (WGS) entry which is preliminary data.</text>
</comment>
<comment type="subcellular location">
    <subcellularLocation>
        <location evidence="1 7">Cell membrane</location>
        <topology evidence="1 7">Multi-pass membrane protein</topology>
    </subcellularLocation>
</comment>
<keyword evidence="2 7" id="KW-1003">Cell membrane</keyword>
<feature type="transmembrane region" description="Helical" evidence="7">
    <location>
        <begin position="216"/>
        <end position="237"/>
    </location>
</feature>
<keyword evidence="4 7" id="KW-0812">Transmembrane</keyword>
<organism evidence="8 9">
    <name type="scientific">Elongatibacter sediminis</name>
    <dbReference type="NCBI Taxonomy" id="3119006"/>
    <lineage>
        <taxon>Bacteria</taxon>
        <taxon>Pseudomonadati</taxon>
        <taxon>Pseudomonadota</taxon>
        <taxon>Gammaproteobacteria</taxon>
        <taxon>Chromatiales</taxon>
        <taxon>Wenzhouxiangellaceae</taxon>
        <taxon>Elongatibacter</taxon>
    </lineage>
</organism>
<keyword evidence="9" id="KW-1185">Reference proteome</keyword>
<evidence type="ECO:0000256" key="1">
    <source>
        <dbReference type="ARBA" id="ARBA00004651"/>
    </source>
</evidence>
<accession>A0AAW9RN71</accession>
<evidence type="ECO:0000256" key="5">
    <source>
        <dbReference type="ARBA" id="ARBA00022989"/>
    </source>
</evidence>
<dbReference type="EMBL" id="JAZHOG010000010">
    <property type="protein sequence ID" value="MEJ8568986.1"/>
    <property type="molecule type" value="Genomic_DNA"/>
</dbReference>
<dbReference type="Proteomes" id="UP001359886">
    <property type="component" value="Unassembled WGS sequence"/>
</dbReference>
<evidence type="ECO:0000313" key="9">
    <source>
        <dbReference type="Proteomes" id="UP001359886"/>
    </source>
</evidence>
<feature type="transmembrane region" description="Helical" evidence="7">
    <location>
        <begin position="243"/>
        <end position="273"/>
    </location>
</feature>
<dbReference type="NCBIfam" id="TIGR00765">
    <property type="entry name" value="yihY_not_rbn"/>
    <property type="match status" value="1"/>
</dbReference>
<dbReference type="InterPro" id="IPR023679">
    <property type="entry name" value="UPF0761_bac"/>
</dbReference>
<evidence type="ECO:0000256" key="3">
    <source>
        <dbReference type="ARBA" id="ARBA00022519"/>
    </source>
</evidence>
<feature type="transmembrane region" description="Helical" evidence="7">
    <location>
        <begin position="146"/>
        <end position="171"/>
    </location>
</feature>
<feature type="transmembrane region" description="Helical" evidence="7">
    <location>
        <begin position="49"/>
        <end position="69"/>
    </location>
</feature>
<evidence type="ECO:0000256" key="6">
    <source>
        <dbReference type="ARBA" id="ARBA00023136"/>
    </source>
</evidence>
<keyword evidence="3" id="KW-0997">Cell inner membrane</keyword>